<feature type="domain" description="HNH nuclease" evidence="2">
    <location>
        <begin position="48"/>
        <end position="92"/>
    </location>
</feature>
<dbReference type="AlphaFoldDB" id="E6V8V7"/>
<organism evidence="3 4">
    <name type="scientific">Variovorax paradoxus (strain EPS)</name>
    <dbReference type="NCBI Taxonomy" id="595537"/>
    <lineage>
        <taxon>Bacteria</taxon>
        <taxon>Pseudomonadati</taxon>
        <taxon>Pseudomonadota</taxon>
        <taxon>Betaproteobacteria</taxon>
        <taxon>Burkholderiales</taxon>
        <taxon>Comamonadaceae</taxon>
        <taxon>Variovorax</taxon>
    </lineage>
</organism>
<proteinExistence type="predicted"/>
<dbReference type="Proteomes" id="UP000008917">
    <property type="component" value="Chromosome"/>
</dbReference>
<evidence type="ECO:0000256" key="1">
    <source>
        <dbReference type="SAM" id="MobiDB-lite"/>
    </source>
</evidence>
<evidence type="ECO:0000259" key="2">
    <source>
        <dbReference type="Pfam" id="PF13392"/>
    </source>
</evidence>
<dbReference type="SUPFAM" id="SSF54060">
    <property type="entry name" value="His-Me finger endonucleases"/>
    <property type="match status" value="1"/>
</dbReference>
<reference evidence="4" key="1">
    <citation type="submission" date="2010-12" db="EMBL/GenBank/DDBJ databases">
        <title>Complete sequence of Variovorax paradoxus EPS.</title>
        <authorList>
            <consortium name="US DOE Joint Genome Institute"/>
            <person name="Lucas S."/>
            <person name="Copeland A."/>
            <person name="Lapidus A."/>
            <person name="Cheng J.-F."/>
            <person name="Goodwin L."/>
            <person name="Pitluck S."/>
            <person name="Teshima H."/>
            <person name="Detter J.C."/>
            <person name="Han C."/>
            <person name="Tapia R."/>
            <person name="Land M."/>
            <person name="Hauser L."/>
            <person name="Kyrpides N."/>
            <person name="Ivanova N."/>
            <person name="Ovchinnikova G."/>
            <person name="Orwin P."/>
            <person name="Han J.-I.G."/>
            <person name="Woyke T."/>
        </authorList>
    </citation>
    <scope>NUCLEOTIDE SEQUENCE [LARGE SCALE GENOMIC DNA]</scope>
    <source>
        <strain evidence="4">EPS</strain>
    </source>
</reference>
<protein>
    <recommendedName>
        <fullName evidence="2">HNH nuclease domain-containing protein</fullName>
    </recommendedName>
</protein>
<dbReference type="eggNOG" id="COG2197">
    <property type="taxonomic scope" value="Bacteria"/>
</dbReference>
<dbReference type="InterPro" id="IPR044925">
    <property type="entry name" value="His-Me_finger_sf"/>
</dbReference>
<feature type="region of interest" description="Disordered" evidence="1">
    <location>
        <begin position="88"/>
        <end position="107"/>
    </location>
</feature>
<reference evidence="3 4" key="2">
    <citation type="journal article" date="2013" name="Genome Announc.">
        <title>Genome of the Root-Associated Plant Growth-Promoting Bacterium Variovorax paradoxus Strain EPS.</title>
        <authorList>
            <person name="Han J.I."/>
            <person name="Spain J.C."/>
            <person name="Leadbetter J.R."/>
            <person name="Ovchinnikova G."/>
            <person name="Goodwin L.A."/>
            <person name="Han C.S."/>
            <person name="Woyke T."/>
            <person name="Davenport K.W."/>
            <person name="Orwin P.M."/>
        </authorList>
    </citation>
    <scope>NUCLEOTIDE SEQUENCE [LARGE SCALE GENOMIC DNA]</scope>
    <source>
        <strain evidence="3 4">EPS</strain>
    </source>
</reference>
<dbReference type="HOGENOM" id="CLU_099810_1_0_4"/>
<dbReference type="InterPro" id="IPR003615">
    <property type="entry name" value="HNH_nuc"/>
</dbReference>
<evidence type="ECO:0000313" key="4">
    <source>
        <dbReference type="Proteomes" id="UP000008917"/>
    </source>
</evidence>
<sequence>MTPHTVESIIAGAAESPFWSQVDMSGGPDACWPWKGPVDSDGYEGRERAHRTAWERFNRESLKPGEVVMHSCDNPPCCHPDHVIAARQRDNNADRAAKDRGAKGEENGRAVLTEAEVLEIFNSIGSYAAIGKKFNVSKWSVRDIKTGKNWAWLTSSNSQNGNVGAKS</sequence>
<evidence type="ECO:0000313" key="3">
    <source>
        <dbReference type="EMBL" id="ADU36179.1"/>
    </source>
</evidence>
<dbReference type="InterPro" id="IPR044930">
    <property type="entry name" value="Homing_endonuclease_His-Me"/>
</dbReference>
<dbReference type="OrthoDB" id="441807at2"/>
<dbReference type="STRING" id="595537.Varpa_1970"/>
<dbReference type="Gene3D" id="3.90.75.10">
    <property type="entry name" value="Homing Intron 3 (I-ppo) Encoded Endonuclease, Chain A"/>
    <property type="match status" value="1"/>
</dbReference>
<gene>
    <name evidence="3" type="ordered locus">Varpa_1970</name>
</gene>
<name>E6V8V7_VARPE</name>
<dbReference type="KEGG" id="vpe:Varpa_1970"/>
<accession>E6V8V7</accession>
<dbReference type="GO" id="GO:0004519">
    <property type="term" value="F:endonuclease activity"/>
    <property type="evidence" value="ECO:0007669"/>
    <property type="project" value="InterPro"/>
</dbReference>
<dbReference type="Pfam" id="PF13392">
    <property type="entry name" value="HNH_3"/>
    <property type="match status" value="1"/>
</dbReference>
<dbReference type="EMBL" id="CP002417">
    <property type="protein sequence ID" value="ADU36179.1"/>
    <property type="molecule type" value="Genomic_DNA"/>
</dbReference>
<dbReference type="RefSeq" id="WP_013540417.1">
    <property type="nucleotide sequence ID" value="NC_014931.1"/>
</dbReference>